<reference evidence="8 9" key="1">
    <citation type="journal article" date="2016" name="Nat. Commun.">
        <title>Thousands of microbial genomes shed light on interconnected biogeochemical processes in an aquifer system.</title>
        <authorList>
            <person name="Anantharaman K."/>
            <person name="Brown C.T."/>
            <person name="Hug L.A."/>
            <person name="Sharon I."/>
            <person name="Castelle C.J."/>
            <person name="Probst A.J."/>
            <person name="Thomas B.C."/>
            <person name="Singh A."/>
            <person name="Wilkins M.J."/>
            <person name="Karaoz U."/>
            <person name="Brodie E.L."/>
            <person name="Williams K.H."/>
            <person name="Hubbard S.S."/>
            <person name="Banfield J.F."/>
        </authorList>
    </citation>
    <scope>NUCLEOTIDE SEQUENCE [LARGE SCALE GENOMIC DNA]</scope>
</reference>
<dbReference type="Pfam" id="PF21981">
    <property type="entry name" value="RecX_HTH3"/>
    <property type="match status" value="1"/>
</dbReference>
<comment type="subcellular location">
    <subcellularLocation>
        <location evidence="1">Cytoplasm</location>
    </subcellularLocation>
</comment>
<accession>A0A1F6V7G3</accession>
<dbReference type="InterPro" id="IPR053926">
    <property type="entry name" value="RecX_HTH_1st"/>
</dbReference>
<evidence type="ECO:0000256" key="1">
    <source>
        <dbReference type="ARBA" id="ARBA00004496"/>
    </source>
</evidence>
<dbReference type="GO" id="GO:0005737">
    <property type="term" value="C:cytoplasm"/>
    <property type="evidence" value="ECO:0007669"/>
    <property type="project" value="UniProtKB-SubCell"/>
</dbReference>
<evidence type="ECO:0000256" key="4">
    <source>
        <dbReference type="ARBA" id="ARBA00022490"/>
    </source>
</evidence>
<dbReference type="Gene3D" id="1.10.10.10">
    <property type="entry name" value="Winged helix-like DNA-binding domain superfamily/Winged helix DNA-binding domain"/>
    <property type="match status" value="3"/>
</dbReference>
<evidence type="ECO:0000313" key="9">
    <source>
        <dbReference type="Proteomes" id="UP000179076"/>
    </source>
</evidence>
<feature type="domain" description="RecX first three-helical" evidence="7">
    <location>
        <begin position="2"/>
        <end position="33"/>
    </location>
</feature>
<dbReference type="EMBL" id="MFSP01000106">
    <property type="protein sequence ID" value="OGI65593.1"/>
    <property type="molecule type" value="Genomic_DNA"/>
</dbReference>
<feature type="domain" description="RecX second three-helical" evidence="5">
    <location>
        <begin position="44"/>
        <end position="81"/>
    </location>
</feature>
<feature type="domain" description="RecX third three-helical" evidence="6">
    <location>
        <begin position="96"/>
        <end position="135"/>
    </location>
</feature>
<evidence type="ECO:0000256" key="2">
    <source>
        <dbReference type="ARBA" id="ARBA00009695"/>
    </source>
</evidence>
<dbReference type="PANTHER" id="PTHR33602:SF1">
    <property type="entry name" value="REGULATORY PROTEIN RECX FAMILY PROTEIN"/>
    <property type="match status" value="1"/>
</dbReference>
<proteinExistence type="inferred from homology"/>
<dbReference type="Pfam" id="PF21982">
    <property type="entry name" value="RecX_HTH1"/>
    <property type="match status" value="1"/>
</dbReference>
<evidence type="ECO:0000256" key="3">
    <source>
        <dbReference type="ARBA" id="ARBA00018111"/>
    </source>
</evidence>
<organism evidence="8 9">
    <name type="scientific">Candidatus Muproteobacteria bacterium RBG_16_60_9</name>
    <dbReference type="NCBI Taxonomy" id="1817755"/>
    <lineage>
        <taxon>Bacteria</taxon>
        <taxon>Pseudomonadati</taxon>
        <taxon>Pseudomonadota</taxon>
        <taxon>Candidatus Muproteobacteria</taxon>
    </lineage>
</organism>
<dbReference type="AlphaFoldDB" id="A0A1F6V7G3"/>
<dbReference type="InterPro" id="IPR053925">
    <property type="entry name" value="RecX_HTH_3rd"/>
</dbReference>
<evidence type="ECO:0000259" key="7">
    <source>
        <dbReference type="Pfam" id="PF21982"/>
    </source>
</evidence>
<dbReference type="GO" id="GO:0006282">
    <property type="term" value="P:regulation of DNA repair"/>
    <property type="evidence" value="ECO:0007669"/>
    <property type="project" value="InterPro"/>
</dbReference>
<dbReference type="PANTHER" id="PTHR33602">
    <property type="entry name" value="REGULATORY PROTEIN RECX FAMILY PROTEIN"/>
    <property type="match status" value="1"/>
</dbReference>
<evidence type="ECO:0000313" key="8">
    <source>
        <dbReference type="EMBL" id="OGI65593.1"/>
    </source>
</evidence>
<keyword evidence="4" id="KW-0963">Cytoplasm</keyword>
<evidence type="ECO:0000259" key="5">
    <source>
        <dbReference type="Pfam" id="PF02631"/>
    </source>
</evidence>
<comment type="similarity">
    <text evidence="2">Belongs to the RecX family.</text>
</comment>
<dbReference type="InterPro" id="IPR053924">
    <property type="entry name" value="RecX_HTH_2nd"/>
</dbReference>
<dbReference type="Proteomes" id="UP000179076">
    <property type="component" value="Unassembled WGS sequence"/>
</dbReference>
<dbReference type="InterPro" id="IPR036388">
    <property type="entry name" value="WH-like_DNA-bd_sf"/>
</dbReference>
<dbReference type="Pfam" id="PF02631">
    <property type="entry name" value="RecX_HTH2"/>
    <property type="match status" value="1"/>
</dbReference>
<name>A0A1F6V7G3_9PROT</name>
<comment type="caution">
    <text evidence="8">The sequence shown here is derived from an EMBL/GenBank/DDBJ whole genome shotgun (WGS) entry which is preliminary data.</text>
</comment>
<evidence type="ECO:0000259" key="6">
    <source>
        <dbReference type="Pfam" id="PF21981"/>
    </source>
</evidence>
<gene>
    <name evidence="8" type="ORF">A2W18_12765</name>
</gene>
<dbReference type="InterPro" id="IPR003783">
    <property type="entry name" value="Regulatory_RecX"/>
</dbReference>
<protein>
    <recommendedName>
        <fullName evidence="3">Regulatory protein RecX</fullName>
    </recommendedName>
</protein>
<sequence>MAIGWLARREHSCAEVVAKLGRKGCSPPIAAAVAAALAAEGYLSEERLAEVVARSRRRRGYGPMRIRKELVQKGLTDDAIERWSDARSKEWLADVKRVLHQKFGSDRPSNYAERAKRARFLQQRGFTFEQIQQALSTRAVD</sequence>